<evidence type="ECO:0000256" key="1">
    <source>
        <dbReference type="SAM" id="SignalP"/>
    </source>
</evidence>
<dbReference type="RefSeq" id="WP_089420233.1">
    <property type="nucleotide sequence ID" value="NZ_CP022415.1"/>
</dbReference>
<protein>
    <submittedName>
        <fullName evidence="2">Ribosomal protein L21</fullName>
    </submittedName>
</protein>
<dbReference type="GO" id="GO:0005840">
    <property type="term" value="C:ribosome"/>
    <property type="evidence" value="ECO:0007669"/>
    <property type="project" value="UniProtKB-KW"/>
</dbReference>
<dbReference type="EMBL" id="CP022415">
    <property type="protein sequence ID" value="ASM72303.1"/>
    <property type="molecule type" value="Genomic_DNA"/>
</dbReference>
<name>A0A221K074_9RHOB</name>
<proteinExistence type="predicted"/>
<sequence length="272" mass="29763">MVRLMTALWLALASVALAGPEADTTIRLLQLEGQMQVAREEALRHAETLNRDILGGQGGALWTSQIDSIYDVVRMTEGARPAIEAIETTTLERLNLFLGSDLGRQITDLELAARIAMMDEDREEAARRAFADLQGTDDPRLTAARAIIDAGDLVERNVSTALTASYQFYSALVDGGAYQMTEEQILTEVWSQEETLRIDTEAWLMGYLMLLVQPLDADDRATYVAFAQTPEANALNAALFDGFGVVYSDLSYALGRVLALNIKALGDDGPEL</sequence>
<dbReference type="AlphaFoldDB" id="A0A221K074"/>
<keyword evidence="1" id="KW-0732">Signal</keyword>
<keyword evidence="2" id="KW-0687">Ribonucleoprotein</keyword>
<organism evidence="2 3">
    <name type="scientific">Pseudosulfitobacter pseudonitzschiae</name>
    <dbReference type="NCBI Taxonomy" id="1402135"/>
    <lineage>
        <taxon>Bacteria</taxon>
        <taxon>Pseudomonadati</taxon>
        <taxon>Pseudomonadota</taxon>
        <taxon>Alphaproteobacteria</taxon>
        <taxon>Rhodobacterales</taxon>
        <taxon>Roseobacteraceae</taxon>
        <taxon>Pseudosulfitobacter</taxon>
    </lineage>
</organism>
<gene>
    <name evidence="2" type="ORF">SULPSESMR1_01488</name>
</gene>
<evidence type="ECO:0000313" key="2">
    <source>
        <dbReference type="EMBL" id="ASM72303.1"/>
    </source>
</evidence>
<keyword evidence="2" id="KW-0689">Ribosomal protein</keyword>
<keyword evidence="3" id="KW-1185">Reference proteome</keyword>
<dbReference type="OrthoDB" id="7841298at2"/>
<feature type="signal peptide" evidence="1">
    <location>
        <begin position="1"/>
        <end position="18"/>
    </location>
</feature>
<dbReference type="STRING" id="1402135.SAMN05444149_101718"/>
<feature type="chain" id="PRO_5013393133" evidence="1">
    <location>
        <begin position="19"/>
        <end position="272"/>
    </location>
</feature>
<dbReference type="KEGG" id="spse:SULPSESMR1_01488"/>
<accession>A0A221K074</accession>
<dbReference type="Proteomes" id="UP000199754">
    <property type="component" value="Chromosome"/>
</dbReference>
<reference evidence="2 3" key="1">
    <citation type="submission" date="2017-07" db="EMBL/GenBank/DDBJ databases">
        <title>Genome Sequence of Sulfitobacter pseudonitzschiae Strain SMR1 Isolated from a culture of the Diatom Skeletonema marinoi.</title>
        <authorList>
            <person name="Topel M."/>
            <person name="Pinder M.I.M."/>
            <person name="Johansson O.N."/>
            <person name="Kourtchenko O."/>
            <person name="Godhe A."/>
            <person name="Clarke A.K."/>
        </authorList>
    </citation>
    <scope>NUCLEOTIDE SEQUENCE [LARGE SCALE GENOMIC DNA]</scope>
    <source>
        <strain evidence="2 3">SMR1</strain>
    </source>
</reference>
<evidence type="ECO:0000313" key="3">
    <source>
        <dbReference type="Proteomes" id="UP000199754"/>
    </source>
</evidence>